<reference evidence="3 4" key="1">
    <citation type="submission" date="2018-04" db="EMBL/GenBank/DDBJ databases">
        <authorList>
            <person name="Vogel A."/>
        </authorList>
    </citation>
    <scope>NUCLEOTIDE SEQUENCE [LARGE SCALE GENOMIC DNA]</scope>
</reference>
<feature type="chain" id="PRO_5019729302" description="F-box domain-containing protein" evidence="1">
    <location>
        <begin position="21"/>
        <end position="413"/>
    </location>
</feature>
<name>A0A484LWU9_9ASTE</name>
<keyword evidence="1" id="KW-0732">Signal</keyword>
<dbReference type="Pfam" id="PF08268">
    <property type="entry name" value="FBA_3"/>
    <property type="match status" value="1"/>
</dbReference>
<dbReference type="AlphaFoldDB" id="A0A484LWU9"/>
<accession>A0A484LWU9</accession>
<feature type="domain" description="F-box" evidence="2">
    <location>
        <begin position="21"/>
        <end position="67"/>
    </location>
</feature>
<evidence type="ECO:0000256" key="1">
    <source>
        <dbReference type="SAM" id="SignalP"/>
    </source>
</evidence>
<dbReference type="InterPro" id="IPR036047">
    <property type="entry name" value="F-box-like_dom_sf"/>
</dbReference>
<organism evidence="3 4">
    <name type="scientific">Cuscuta campestris</name>
    <dbReference type="NCBI Taxonomy" id="132261"/>
    <lineage>
        <taxon>Eukaryota</taxon>
        <taxon>Viridiplantae</taxon>
        <taxon>Streptophyta</taxon>
        <taxon>Embryophyta</taxon>
        <taxon>Tracheophyta</taxon>
        <taxon>Spermatophyta</taxon>
        <taxon>Magnoliopsida</taxon>
        <taxon>eudicotyledons</taxon>
        <taxon>Gunneridae</taxon>
        <taxon>Pentapetalae</taxon>
        <taxon>asterids</taxon>
        <taxon>lamiids</taxon>
        <taxon>Solanales</taxon>
        <taxon>Convolvulaceae</taxon>
        <taxon>Cuscuteae</taxon>
        <taxon>Cuscuta</taxon>
        <taxon>Cuscuta subgen. Grammica</taxon>
        <taxon>Cuscuta sect. Cleistogrammica</taxon>
    </lineage>
</organism>
<dbReference type="Gene3D" id="1.20.1280.50">
    <property type="match status" value="1"/>
</dbReference>
<dbReference type="OrthoDB" id="1291746at2759"/>
<dbReference type="Pfam" id="PF12937">
    <property type="entry name" value="F-box-like"/>
    <property type="match status" value="1"/>
</dbReference>
<keyword evidence="4" id="KW-1185">Reference proteome</keyword>
<dbReference type="Proteomes" id="UP000595140">
    <property type="component" value="Unassembled WGS sequence"/>
</dbReference>
<dbReference type="InterPro" id="IPR050796">
    <property type="entry name" value="SCF_F-box_component"/>
</dbReference>
<dbReference type="SUPFAM" id="SSF81383">
    <property type="entry name" value="F-box domain"/>
    <property type="match status" value="1"/>
</dbReference>
<gene>
    <name evidence="3" type="ORF">CCAM_LOCUS22222</name>
</gene>
<dbReference type="EMBL" id="OOIL02002122">
    <property type="protein sequence ID" value="VFQ80446.1"/>
    <property type="molecule type" value="Genomic_DNA"/>
</dbReference>
<sequence>MMVMIQCIAWIFHLLRSRFGDKGFGYFPDEILIDILSRLPADAILQCRKACRHWNTLTSSNHFIAVQNERAPSVLMLQCHLSLHGSLHKRNYYVYDSLGKKLRKISLESSRFQLDGGIPCLYGACGPLLHIKHLRRTLVSYNGRYYAPKYEHNIVFNPITRQLAPMKKGLNHYVSGIFFNESRNEYNYLRAHHEKRGFRFRVYSLAASRADEEEIACAPFLCRSYAFTNYPVTVGKVLYLMVIPAKRDDIRHYCIQSVLIFDTDSETFGILPHPEFECRGVCRMGMYLFVHDGHLCLCRRNHKLGLLGICVLEDHANWEWVQLAVISLPIPKGIRMWGVLGDFDFMIFSVGKDELLVSWFLLLFLVNLKDDTVTKIKTPYSNIYHYPRWVAYRSTLAAPRLVWDQTEPLSFTL</sequence>
<dbReference type="PANTHER" id="PTHR31672:SF13">
    <property type="entry name" value="F-BOX PROTEIN CPR30-LIKE"/>
    <property type="match status" value="1"/>
</dbReference>
<evidence type="ECO:0000313" key="4">
    <source>
        <dbReference type="Proteomes" id="UP000595140"/>
    </source>
</evidence>
<evidence type="ECO:0000313" key="3">
    <source>
        <dbReference type="EMBL" id="VFQ80446.1"/>
    </source>
</evidence>
<protein>
    <recommendedName>
        <fullName evidence="2">F-box domain-containing protein</fullName>
    </recommendedName>
</protein>
<evidence type="ECO:0000259" key="2">
    <source>
        <dbReference type="PROSITE" id="PS50181"/>
    </source>
</evidence>
<dbReference type="InterPro" id="IPR013187">
    <property type="entry name" value="F-box-assoc_dom_typ3"/>
</dbReference>
<feature type="signal peptide" evidence="1">
    <location>
        <begin position="1"/>
        <end position="20"/>
    </location>
</feature>
<dbReference type="SMART" id="SM00256">
    <property type="entry name" value="FBOX"/>
    <property type="match status" value="1"/>
</dbReference>
<dbReference type="PANTHER" id="PTHR31672">
    <property type="entry name" value="BNACNNG10540D PROTEIN"/>
    <property type="match status" value="1"/>
</dbReference>
<proteinExistence type="predicted"/>
<dbReference type="InterPro" id="IPR001810">
    <property type="entry name" value="F-box_dom"/>
</dbReference>
<dbReference type="PROSITE" id="PS50181">
    <property type="entry name" value="FBOX"/>
    <property type="match status" value="1"/>
</dbReference>